<proteinExistence type="predicted"/>
<name>X1BVR5_9ZZZZ</name>
<dbReference type="PANTHER" id="PTHR30329:SF21">
    <property type="entry name" value="LIPOPROTEIN YIAD-RELATED"/>
    <property type="match status" value="1"/>
</dbReference>
<dbReference type="InterPro" id="IPR036737">
    <property type="entry name" value="OmpA-like_sf"/>
</dbReference>
<evidence type="ECO:0000313" key="2">
    <source>
        <dbReference type="EMBL" id="GAG99135.1"/>
    </source>
</evidence>
<protein>
    <recommendedName>
        <fullName evidence="1">OmpA-like domain-containing protein</fullName>
    </recommendedName>
</protein>
<accession>X1BVR5</accession>
<gene>
    <name evidence="2" type="ORF">S01H4_37296</name>
</gene>
<dbReference type="Pfam" id="PF00691">
    <property type="entry name" value="OmpA"/>
    <property type="match status" value="1"/>
</dbReference>
<dbReference type="InterPro" id="IPR050330">
    <property type="entry name" value="Bact_OuterMem_StrucFunc"/>
</dbReference>
<dbReference type="CDD" id="cd07185">
    <property type="entry name" value="OmpA_C-like"/>
    <property type="match status" value="1"/>
</dbReference>
<evidence type="ECO:0000259" key="1">
    <source>
        <dbReference type="PROSITE" id="PS51123"/>
    </source>
</evidence>
<comment type="caution">
    <text evidence="2">The sequence shown here is derived from an EMBL/GenBank/DDBJ whole genome shotgun (WGS) entry which is preliminary data.</text>
</comment>
<sequence length="98" mass="11245">LLPFYVFSPDNKKQSIVVEGHTDEVQIGLALQDRFPTNWELSAARATSVVRFLHEKGTIEPERLTASGFSFYKPVDTNDTDEGRKQNRRIEIILIPER</sequence>
<dbReference type="Gene3D" id="3.30.1330.60">
    <property type="entry name" value="OmpA-like domain"/>
    <property type="match status" value="1"/>
</dbReference>
<dbReference type="PANTHER" id="PTHR30329">
    <property type="entry name" value="STATOR ELEMENT OF FLAGELLAR MOTOR COMPLEX"/>
    <property type="match status" value="1"/>
</dbReference>
<organism evidence="2">
    <name type="scientific">marine sediment metagenome</name>
    <dbReference type="NCBI Taxonomy" id="412755"/>
    <lineage>
        <taxon>unclassified sequences</taxon>
        <taxon>metagenomes</taxon>
        <taxon>ecological metagenomes</taxon>
    </lineage>
</organism>
<dbReference type="PROSITE" id="PS51123">
    <property type="entry name" value="OMPA_2"/>
    <property type="match status" value="1"/>
</dbReference>
<dbReference type="AlphaFoldDB" id="X1BVR5"/>
<reference evidence="2" key="1">
    <citation type="journal article" date="2014" name="Front. Microbiol.">
        <title>High frequency of phylogenetically diverse reductive dehalogenase-homologous genes in deep subseafloor sedimentary metagenomes.</title>
        <authorList>
            <person name="Kawai M."/>
            <person name="Futagami T."/>
            <person name="Toyoda A."/>
            <person name="Takaki Y."/>
            <person name="Nishi S."/>
            <person name="Hori S."/>
            <person name="Arai W."/>
            <person name="Tsubouchi T."/>
            <person name="Morono Y."/>
            <person name="Uchiyama I."/>
            <person name="Ito T."/>
            <person name="Fujiyama A."/>
            <person name="Inagaki F."/>
            <person name="Takami H."/>
        </authorList>
    </citation>
    <scope>NUCLEOTIDE SEQUENCE</scope>
    <source>
        <strain evidence="2">Expedition CK06-06</strain>
    </source>
</reference>
<dbReference type="InterPro" id="IPR006665">
    <property type="entry name" value="OmpA-like"/>
</dbReference>
<feature type="non-terminal residue" evidence="2">
    <location>
        <position position="1"/>
    </location>
</feature>
<dbReference type="EMBL" id="BART01020023">
    <property type="protein sequence ID" value="GAG99135.1"/>
    <property type="molecule type" value="Genomic_DNA"/>
</dbReference>
<dbReference type="SUPFAM" id="SSF103088">
    <property type="entry name" value="OmpA-like"/>
    <property type="match status" value="1"/>
</dbReference>
<feature type="domain" description="OmpA-like" evidence="1">
    <location>
        <begin position="1"/>
        <end position="98"/>
    </location>
</feature>